<keyword evidence="3" id="KW-1185">Reference proteome</keyword>
<feature type="signal peptide" evidence="1">
    <location>
        <begin position="1"/>
        <end position="20"/>
    </location>
</feature>
<dbReference type="InterPro" id="IPR008983">
    <property type="entry name" value="Tumour_necrosis_fac-like_dom"/>
</dbReference>
<reference evidence="2 3" key="1">
    <citation type="submission" date="2023-10" db="EMBL/GenBank/DDBJ databases">
        <title>Hymenobacter endophyticus sp. nov., an isolate from the leaf tissues of wheat.</title>
        <authorList>
            <person name="Dai Y."/>
        </authorList>
    </citation>
    <scope>NUCLEOTIDE SEQUENCE [LARGE SCALE GENOMIC DNA]</scope>
    <source>
        <strain evidence="2 3">ZK17L-C2</strain>
    </source>
</reference>
<dbReference type="Proteomes" id="UP001250698">
    <property type="component" value="Unassembled WGS sequence"/>
</dbReference>
<evidence type="ECO:0000313" key="2">
    <source>
        <dbReference type="EMBL" id="MDU0370207.1"/>
    </source>
</evidence>
<evidence type="ECO:0000256" key="1">
    <source>
        <dbReference type="SAM" id="SignalP"/>
    </source>
</evidence>
<gene>
    <name evidence="2" type="ORF">ROI90_07370</name>
</gene>
<dbReference type="SUPFAM" id="SSF49842">
    <property type="entry name" value="TNF-like"/>
    <property type="match status" value="1"/>
</dbReference>
<evidence type="ECO:0000313" key="3">
    <source>
        <dbReference type="Proteomes" id="UP001250698"/>
    </source>
</evidence>
<protein>
    <recommendedName>
        <fullName evidence="4">C1q domain-containing protein</fullName>
    </recommendedName>
</protein>
<comment type="caution">
    <text evidence="2">The sequence shown here is derived from an EMBL/GenBank/DDBJ whole genome shotgun (WGS) entry which is preliminary data.</text>
</comment>
<dbReference type="EMBL" id="JAWDJT010000003">
    <property type="protein sequence ID" value="MDU0370207.1"/>
    <property type="molecule type" value="Genomic_DNA"/>
</dbReference>
<name>A0ABU3TFR1_9BACT</name>
<organism evidence="2 3">
    <name type="scientific">Hymenobacter endophyticus</name>
    <dbReference type="NCBI Taxonomy" id="3076335"/>
    <lineage>
        <taxon>Bacteria</taxon>
        <taxon>Pseudomonadati</taxon>
        <taxon>Bacteroidota</taxon>
        <taxon>Cytophagia</taxon>
        <taxon>Cytophagales</taxon>
        <taxon>Hymenobacteraceae</taxon>
        <taxon>Hymenobacter</taxon>
    </lineage>
</organism>
<evidence type="ECO:0008006" key="4">
    <source>
        <dbReference type="Google" id="ProtNLM"/>
    </source>
</evidence>
<feature type="chain" id="PRO_5047494677" description="C1q domain-containing protein" evidence="1">
    <location>
        <begin position="21"/>
        <end position="231"/>
    </location>
</feature>
<dbReference type="PROSITE" id="PS51257">
    <property type="entry name" value="PROKAR_LIPOPROTEIN"/>
    <property type="match status" value="1"/>
</dbReference>
<accession>A0ABU3TFR1</accession>
<dbReference type="RefSeq" id="WP_315997688.1">
    <property type="nucleotide sequence ID" value="NZ_JAWDJT010000003.1"/>
</dbReference>
<sequence>MKKAFLVVLAISALSCAARAQVSISATPTTPDASAILDVSSTTKGLLPPRMTQAERGAIATPATGLIVYQTNGTAGLYCNNGTSTAPFWQLLSARAQPVYGHFASIINQPLPPNNTPTNLNLTAAFESSGLTSNINTDQITIVTPGLYRIFYNTSIFISNGAQFSVQAYKNSTAIGRINFLFGPQGSLPSVSEEGLYTLTAGDIITVKFINYTSASNVQTNGGTLTLVQIQ</sequence>
<proteinExistence type="predicted"/>
<keyword evidence="1" id="KW-0732">Signal</keyword>